<dbReference type="SUPFAM" id="SSF117281">
    <property type="entry name" value="Kelch motif"/>
    <property type="match status" value="1"/>
</dbReference>
<evidence type="ECO:0000313" key="2">
    <source>
        <dbReference type="EMBL" id="KAA6413278.1"/>
    </source>
</evidence>
<dbReference type="Gene3D" id="2.120.10.80">
    <property type="entry name" value="Kelch-type beta propeller"/>
    <property type="match status" value="1"/>
</dbReference>
<dbReference type="InterPro" id="IPR015915">
    <property type="entry name" value="Kelch-typ_b-propeller"/>
</dbReference>
<dbReference type="Pfam" id="PF24681">
    <property type="entry name" value="Kelch_KLHDC2_KLHL20_DRC7"/>
    <property type="match status" value="1"/>
</dbReference>
<evidence type="ECO:0000256" key="1">
    <source>
        <dbReference type="SAM" id="MobiDB-lite"/>
    </source>
</evidence>
<dbReference type="AlphaFoldDB" id="A0A5M8PUH5"/>
<gene>
    <name evidence="2" type="ORF">FRX48_03022</name>
</gene>
<protein>
    <submittedName>
        <fullName evidence="2">Kelch repeats protein</fullName>
    </submittedName>
</protein>
<dbReference type="PANTHER" id="PTHR46063:SF1">
    <property type="entry name" value="KELCH DOMAIN-CONTAINING PROTEIN 4"/>
    <property type="match status" value="1"/>
</dbReference>
<feature type="region of interest" description="Disordered" evidence="1">
    <location>
        <begin position="1"/>
        <end position="40"/>
    </location>
</feature>
<proteinExistence type="predicted"/>
<name>A0A5M8PUH5_9LECA</name>
<dbReference type="InterPro" id="IPR052588">
    <property type="entry name" value="Kelch_domain_protein"/>
</dbReference>
<dbReference type="PANTHER" id="PTHR46063">
    <property type="entry name" value="KELCH DOMAIN-CONTAINING PROTEIN"/>
    <property type="match status" value="1"/>
</dbReference>
<organism evidence="2 3">
    <name type="scientific">Lasallia pustulata</name>
    <dbReference type="NCBI Taxonomy" id="136370"/>
    <lineage>
        <taxon>Eukaryota</taxon>
        <taxon>Fungi</taxon>
        <taxon>Dikarya</taxon>
        <taxon>Ascomycota</taxon>
        <taxon>Pezizomycotina</taxon>
        <taxon>Lecanoromycetes</taxon>
        <taxon>OSLEUM clade</taxon>
        <taxon>Umbilicariomycetidae</taxon>
        <taxon>Umbilicariales</taxon>
        <taxon>Umbilicariaceae</taxon>
        <taxon>Lasallia</taxon>
    </lineage>
</organism>
<dbReference type="Proteomes" id="UP000324767">
    <property type="component" value="Unassembled WGS sequence"/>
</dbReference>
<dbReference type="OrthoDB" id="4447at2759"/>
<accession>A0A5M8PUH5</accession>
<sequence length="227" mass="25594">MGKKDKKSKTAEQKARVAARQNKKAAQKEKKVKSKGAVDSDAEDIDLDEVLAEYTRQQALFLKVTETSCKPPSPRSSATLIGSPSNSNELYLFGGEYYNGALAIFFNDLFVYLIDRSEWRLVTSPNSPLPRSGHAWCRGGNGGGIYLFGGEFSSPKQGTFYHYNDFWRLEPSTREWTRLESKGKGPPARSGHRMTYYKNYILLFGGFQDTSQQTKYLSKCSGRIIER</sequence>
<comment type="caution">
    <text evidence="2">The sequence shown here is derived from an EMBL/GenBank/DDBJ whole genome shotgun (WGS) entry which is preliminary data.</text>
</comment>
<reference evidence="2 3" key="1">
    <citation type="submission" date="2019-09" db="EMBL/GenBank/DDBJ databases">
        <title>The hologenome of the rock-dwelling lichen Lasallia pustulata.</title>
        <authorList>
            <person name="Greshake Tzovaras B."/>
            <person name="Segers F."/>
            <person name="Bicker A."/>
            <person name="Dal Grande F."/>
            <person name="Otte J."/>
            <person name="Hankeln T."/>
            <person name="Schmitt I."/>
            <person name="Ebersberger I."/>
        </authorList>
    </citation>
    <scope>NUCLEOTIDE SEQUENCE [LARGE SCALE GENOMIC DNA]</scope>
    <source>
        <strain evidence="2">A1-1</strain>
    </source>
</reference>
<dbReference type="EMBL" id="VXIT01000004">
    <property type="protein sequence ID" value="KAA6413278.1"/>
    <property type="molecule type" value="Genomic_DNA"/>
</dbReference>
<evidence type="ECO:0000313" key="3">
    <source>
        <dbReference type="Proteomes" id="UP000324767"/>
    </source>
</evidence>
<feature type="compositionally biased region" description="Basic residues" evidence="1">
    <location>
        <begin position="21"/>
        <end position="34"/>
    </location>
</feature>